<evidence type="ECO:0000313" key="1">
    <source>
        <dbReference type="EMBL" id="ASQ41225.1"/>
    </source>
</evidence>
<reference evidence="1 2" key="1">
    <citation type="journal article" date="2017" name="Proc. Natl. Acad. Sci. U.S.A.">
        <title>Virus found in a boreal lake links ssDNA and dsDNA viruses.</title>
        <authorList>
            <person name="Laanto E."/>
            <person name="Mantynen S."/>
            <person name="De Colibus L."/>
            <person name="Marjakangas J."/>
            <person name="Gillum A."/>
            <person name="Stuart D.I."/>
            <person name="Ravantti J.J."/>
            <person name="Huiskonen J.T."/>
            <person name="Sundberg L.R."/>
        </authorList>
    </citation>
    <scope>NUCLEOTIDE SEQUENCE [LARGE SCALE GENOMIC DNA]</scope>
</reference>
<name>A0A222NP89_9VIRU</name>
<keyword evidence="2" id="KW-1185">Reference proteome</keyword>
<dbReference type="Proteomes" id="UP000225886">
    <property type="component" value="Segment"/>
</dbReference>
<dbReference type="GeneID" id="54981315"/>
<evidence type="ECO:0000313" key="2">
    <source>
        <dbReference type="Proteomes" id="UP000225886"/>
    </source>
</evidence>
<organism evidence="1 2">
    <name type="scientific">Flavobacterium phage FLiP</name>
    <dbReference type="NCBI Taxonomy" id="2023716"/>
    <lineage>
        <taxon>Viruses</taxon>
        <taxon>Varidnaviria</taxon>
        <taxon>Abadenavirae</taxon>
        <taxon>Produgelaviricota</taxon>
        <taxon>Ainoaviricetes</taxon>
        <taxon>Lautamovirales</taxon>
        <taxon>Finnlakeviridae</taxon>
        <taxon>Finnlakevirus</taxon>
        <taxon>Finnlakevirus FLiP</taxon>
    </lineage>
</organism>
<accession>A0A222NP89</accession>
<protein>
    <submittedName>
        <fullName evidence="1">Uncharacterized protein</fullName>
    </submittedName>
</protein>
<proteinExistence type="predicted"/>
<dbReference type="RefSeq" id="YP_009791145.1">
    <property type="nucleotide sequence ID" value="NC_047837.1"/>
</dbReference>
<dbReference type="KEGG" id="vg:54981315"/>
<sequence>MTKKIMLRAEQLFIESDPQYSTRYLDIASDYRLKMEILFNEMNISCIVPDVLGLLPEFVKYTFRSTDSEWNFIVDYYFNL</sequence>
<dbReference type="EMBL" id="MF361639">
    <property type="protein sequence ID" value="ASQ41225.1"/>
    <property type="molecule type" value="Genomic_DNA"/>
</dbReference>